<dbReference type="InterPro" id="IPR051805">
    <property type="entry name" value="Dehydratase_Activator_Redct"/>
</dbReference>
<keyword evidence="3" id="KW-0418">Kinase</keyword>
<evidence type="ECO:0000259" key="2">
    <source>
        <dbReference type="Pfam" id="PF09989"/>
    </source>
</evidence>
<reference evidence="3 4" key="1">
    <citation type="submission" date="2020-08" db="EMBL/GenBank/DDBJ databases">
        <title>Genomic Encyclopedia of Type Strains, Phase IV (KMG-IV): sequencing the most valuable type-strain genomes for metagenomic binning, comparative biology and taxonomic classification.</title>
        <authorList>
            <person name="Goeker M."/>
        </authorList>
    </citation>
    <scope>NUCLEOTIDE SEQUENCE [LARGE SCALE GENOMIC DNA]</scope>
    <source>
        <strain evidence="3 4">DSM 106146</strain>
    </source>
</reference>
<organism evidence="3 4">
    <name type="scientific">Catenibacillus scindens</name>
    <dbReference type="NCBI Taxonomy" id="673271"/>
    <lineage>
        <taxon>Bacteria</taxon>
        <taxon>Bacillati</taxon>
        <taxon>Bacillota</taxon>
        <taxon>Clostridia</taxon>
        <taxon>Lachnospirales</taxon>
        <taxon>Lachnospiraceae</taxon>
        <taxon>Catenibacillus</taxon>
    </lineage>
</organism>
<dbReference type="Pfam" id="PF09989">
    <property type="entry name" value="DUF2229"/>
    <property type="match status" value="1"/>
</dbReference>
<dbReference type="PANTHER" id="PTHR32329:SF2">
    <property type="entry name" value="BIFUNCTIONAL PROTEIN [INCLUDES 2-HYDROXYACYL-COA DEHYDRATASE (N-TER) AND ITS ACTIVATOR DOMAIN (C_TERM)"/>
    <property type="match status" value="1"/>
</dbReference>
<dbReference type="EMBL" id="JACHFW010000002">
    <property type="protein sequence ID" value="MBB5263596.1"/>
    <property type="molecule type" value="Genomic_DNA"/>
</dbReference>
<evidence type="ECO:0000313" key="4">
    <source>
        <dbReference type="Proteomes" id="UP000543642"/>
    </source>
</evidence>
<dbReference type="RefSeq" id="WP_183771529.1">
    <property type="nucleotide sequence ID" value="NZ_JACHFW010000002.1"/>
</dbReference>
<dbReference type="InterPro" id="IPR018709">
    <property type="entry name" value="CoA_activase_DUF2229"/>
</dbReference>
<dbReference type="AlphaFoldDB" id="A0A7W8H828"/>
<comment type="caution">
    <text evidence="3">The sequence shown here is derived from an EMBL/GenBank/DDBJ whole genome shotgun (WGS) entry which is preliminary data.</text>
</comment>
<keyword evidence="1" id="KW-0175">Coiled coil</keyword>
<name>A0A7W8H828_9FIRM</name>
<feature type="domain" description="DUF2229" evidence="2">
    <location>
        <begin position="8"/>
        <end position="212"/>
    </location>
</feature>
<dbReference type="Gene3D" id="3.40.50.11900">
    <property type="match status" value="1"/>
</dbReference>
<protein>
    <submittedName>
        <fullName evidence="3">Putative nucleotide-binding protein (Sugar kinase/HSP70/actin superfamily)</fullName>
    </submittedName>
</protein>
<dbReference type="Proteomes" id="UP000543642">
    <property type="component" value="Unassembled WGS sequence"/>
</dbReference>
<gene>
    <name evidence="3" type="ORF">HNP82_000694</name>
</gene>
<keyword evidence="4" id="KW-1185">Reference proteome</keyword>
<proteinExistence type="predicted"/>
<dbReference type="PANTHER" id="PTHR32329">
    <property type="entry name" value="BIFUNCTIONAL PROTEIN [INCLUDES 2-HYDROXYACYL-COA DEHYDRATASE (N-TER) AND ITS ACTIVATOR DOMAIN (C_TERM)-RELATED"/>
    <property type="match status" value="1"/>
</dbReference>
<sequence>MNETQIKTIGIPRGLMAYRNGHLWKKFFENLGFNCIVSGRSSRQLLDAGIERAADETCLPFKIYLGHVMELLGKCDVIFVPRMGGFTSREKMCTRYESLPDLIYNIFKDEQIRILSVSYDWDTPVKESGVFLELGQKLECKRRDVKKAYAAAKKYQEQILKEREKRQEDLLNESHIKILMAGHPYVLHDAYMGRELERIFKNLGASVLFTDYVSREAAVKRSYHFSQNMPWLINREITGGILLNRSKVDGIVLVSAYPCGPDALVNDMLVRKIKDVPLLQLTLDAQNGTAGLETRIESFMDIIQYQKAGGYGNQH</sequence>
<accession>A0A7W8H828</accession>
<evidence type="ECO:0000256" key="1">
    <source>
        <dbReference type="SAM" id="Coils"/>
    </source>
</evidence>
<keyword evidence="3" id="KW-0808">Transferase</keyword>
<dbReference type="GO" id="GO:0016301">
    <property type="term" value="F:kinase activity"/>
    <property type="evidence" value="ECO:0007669"/>
    <property type="project" value="UniProtKB-KW"/>
</dbReference>
<evidence type="ECO:0000313" key="3">
    <source>
        <dbReference type="EMBL" id="MBB5263596.1"/>
    </source>
</evidence>
<feature type="coiled-coil region" evidence="1">
    <location>
        <begin position="138"/>
        <end position="165"/>
    </location>
</feature>